<dbReference type="Proteomes" id="UP001055025">
    <property type="component" value="Unassembled WGS sequence"/>
</dbReference>
<dbReference type="RefSeq" id="WP_168353956.1">
    <property type="nucleotide sequence ID" value="NZ_BQKC01000001.1"/>
</dbReference>
<evidence type="ECO:0000256" key="3">
    <source>
        <dbReference type="ARBA" id="ARBA00023002"/>
    </source>
</evidence>
<dbReference type="GO" id="GO:0016491">
    <property type="term" value="F:oxidoreductase activity"/>
    <property type="evidence" value="ECO:0007669"/>
    <property type="project" value="UniProtKB-KW"/>
</dbReference>
<protein>
    <submittedName>
        <fullName evidence="4">Ketoacyl reductase</fullName>
    </submittedName>
</protein>
<dbReference type="Pfam" id="PF00106">
    <property type="entry name" value="adh_short"/>
    <property type="match status" value="1"/>
</dbReference>
<keyword evidence="2" id="KW-0521">NADP</keyword>
<dbReference type="PRINTS" id="PR00081">
    <property type="entry name" value="GDHRDH"/>
</dbReference>
<comment type="caution">
    <text evidence="4">The sequence shown here is derived from an EMBL/GenBank/DDBJ whole genome shotgun (WGS) entry which is preliminary data.</text>
</comment>
<evidence type="ECO:0000256" key="2">
    <source>
        <dbReference type="ARBA" id="ARBA00022857"/>
    </source>
</evidence>
<dbReference type="CDD" id="cd05233">
    <property type="entry name" value="SDR_c"/>
    <property type="match status" value="1"/>
</dbReference>
<dbReference type="AlphaFoldDB" id="A0AAV5B554"/>
<organism evidence="4 5">
    <name type="scientific">Granulimonas faecalis</name>
    <dbReference type="NCBI Taxonomy" id="2894155"/>
    <lineage>
        <taxon>Bacteria</taxon>
        <taxon>Bacillati</taxon>
        <taxon>Actinomycetota</taxon>
        <taxon>Coriobacteriia</taxon>
        <taxon>Coriobacteriales</taxon>
        <taxon>Kribbibacteriaceae</taxon>
        <taxon>Granulimonas</taxon>
    </lineage>
</organism>
<name>A0AAV5B554_9ACTN</name>
<keyword evidence="3" id="KW-0560">Oxidoreductase</keyword>
<sequence length="268" mass="28288">MRNIAIVTGASSGLGLRFAKLLDQGAGGPLDEIWLIARSAEKLDEVASDLAAPTKVLALDLCDPASFKAVDGALAAERDLNVQWLLNCAGFGKFGPFTSIGATANGNMVRLNCLAVVELCYSCLLYMHAGSRIVNIASAAALVPQPGLSVYGATKRFVLDFSRALDRELGDAGIHVSAVCPKFMDTAFLDRPGSEKALASMEWIGFEDPDAVCAKALRESLRGKACIITAPDMCVANGLCKALPTGLVMALQGAVGRTYARHRKKNGR</sequence>
<dbReference type="PANTHER" id="PTHR43391:SF14">
    <property type="entry name" value="DEHYDROGENASE_REDUCTASE SDR FAMILY PROTEIN 7-LIKE"/>
    <property type="match status" value="1"/>
</dbReference>
<dbReference type="InterPro" id="IPR002347">
    <property type="entry name" value="SDR_fam"/>
</dbReference>
<evidence type="ECO:0000256" key="1">
    <source>
        <dbReference type="ARBA" id="ARBA00006484"/>
    </source>
</evidence>
<reference evidence="4" key="1">
    <citation type="journal article" date="2022" name="Int. J. Syst. Evol. Microbiol.">
        <title>Granulimonas faecalis gen. nov., sp. nov., and Leptogranulimonas caecicola gen. nov., sp. nov., novel lactate-producing Atopobiaceae bacteria isolated from mouse intestines, and an emended description of the family Atopobiaceae.</title>
        <authorList>
            <person name="Morinaga K."/>
            <person name="Kusada H."/>
            <person name="Sakamoto S."/>
            <person name="Murakami T."/>
            <person name="Toyoda A."/>
            <person name="Mori H."/>
            <person name="Meng X.Y."/>
            <person name="Takashino M."/>
            <person name="Murotomi K."/>
            <person name="Tamaki H."/>
        </authorList>
    </citation>
    <scope>NUCLEOTIDE SEQUENCE</scope>
    <source>
        <strain evidence="4">OPF53</strain>
    </source>
</reference>
<accession>A0AAV5B554</accession>
<keyword evidence="5" id="KW-1185">Reference proteome</keyword>
<dbReference type="PANTHER" id="PTHR43391">
    <property type="entry name" value="RETINOL DEHYDROGENASE-RELATED"/>
    <property type="match status" value="1"/>
</dbReference>
<dbReference type="EMBL" id="BQKC01000001">
    <property type="protein sequence ID" value="GJM55616.1"/>
    <property type="molecule type" value="Genomic_DNA"/>
</dbReference>
<evidence type="ECO:0000313" key="4">
    <source>
        <dbReference type="EMBL" id="GJM55616.1"/>
    </source>
</evidence>
<proteinExistence type="inferred from homology"/>
<evidence type="ECO:0000313" key="5">
    <source>
        <dbReference type="Proteomes" id="UP001055025"/>
    </source>
</evidence>
<dbReference type="InterPro" id="IPR036291">
    <property type="entry name" value="NAD(P)-bd_dom_sf"/>
</dbReference>
<dbReference type="Gene3D" id="3.40.50.720">
    <property type="entry name" value="NAD(P)-binding Rossmann-like Domain"/>
    <property type="match status" value="1"/>
</dbReference>
<dbReference type="SUPFAM" id="SSF51735">
    <property type="entry name" value="NAD(P)-binding Rossmann-fold domains"/>
    <property type="match status" value="1"/>
</dbReference>
<comment type="similarity">
    <text evidence="1">Belongs to the short-chain dehydrogenases/reductases (SDR) family.</text>
</comment>
<gene>
    <name evidence="4" type="ORF">ATOP_12710</name>
</gene>